<dbReference type="Pfam" id="PF12854">
    <property type="entry name" value="PPR_1"/>
    <property type="match status" value="2"/>
</dbReference>
<name>A0A5C7HBS6_9ROSI</name>
<dbReference type="PANTHER" id="PTHR46128">
    <property type="entry name" value="MITOCHONDRIAL GROUP I INTRON SPLICING FACTOR CCM1"/>
    <property type="match status" value="1"/>
</dbReference>
<dbReference type="EMBL" id="VAHF01000009">
    <property type="protein sequence ID" value="TXG53616.1"/>
    <property type="molecule type" value="Genomic_DNA"/>
</dbReference>
<feature type="repeat" description="PPR" evidence="3">
    <location>
        <begin position="95"/>
        <end position="124"/>
    </location>
</feature>
<dbReference type="AlphaFoldDB" id="A0A5C7HBS6"/>
<comment type="similarity">
    <text evidence="1">Belongs to the PPR family. P subfamily.</text>
</comment>
<dbReference type="Pfam" id="PF01535">
    <property type="entry name" value="PPR"/>
    <property type="match status" value="1"/>
</dbReference>
<keyword evidence="5" id="KW-1185">Reference proteome</keyword>
<dbReference type="PROSITE" id="PS51375">
    <property type="entry name" value="PPR"/>
    <property type="match status" value="2"/>
</dbReference>
<sequence length="124" mass="14309">MMRWNVRRRNCSSEHLLIIEDNIILIPKRVVLRRILINSLCKIREIDFTIELHRRMICEANVITYSVIIHALCDGSVDEAIKIFFEMIGKGICPDVVVYGSLINGLCGSNRLKEAVDFFDEMVI</sequence>
<comment type="caution">
    <text evidence="4">The sequence shown here is derived from an EMBL/GenBank/DDBJ whole genome shotgun (WGS) entry which is preliminary data.</text>
</comment>
<evidence type="ECO:0000256" key="1">
    <source>
        <dbReference type="ARBA" id="ARBA00007626"/>
    </source>
</evidence>
<organism evidence="4 5">
    <name type="scientific">Acer yangbiense</name>
    <dbReference type="NCBI Taxonomy" id="1000413"/>
    <lineage>
        <taxon>Eukaryota</taxon>
        <taxon>Viridiplantae</taxon>
        <taxon>Streptophyta</taxon>
        <taxon>Embryophyta</taxon>
        <taxon>Tracheophyta</taxon>
        <taxon>Spermatophyta</taxon>
        <taxon>Magnoliopsida</taxon>
        <taxon>eudicotyledons</taxon>
        <taxon>Gunneridae</taxon>
        <taxon>Pentapetalae</taxon>
        <taxon>rosids</taxon>
        <taxon>malvids</taxon>
        <taxon>Sapindales</taxon>
        <taxon>Sapindaceae</taxon>
        <taxon>Hippocastanoideae</taxon>
        <taxon>Acereae</taxon>
        <taxon>Acer</taxon>
    </lineage>
</organism>
<dbReference type="Gene3D" id="1.25.40.10">
    <property type="entry name" value="Tetratricopeptide repeat domain"/>
    <property type="match status" value="1"/>
</dbReference>
<dbReference type="InterPro" id="IPR011990">
    <property type="entry name" value="TPR-like_helical_dom_sf"/>
</dbReference>
<reference evidence="5" key="1">
    <citation type="journal article" date="2019" name="Gigascience">
        <title>De novo genome assembly of the endangered Acer yangbiense, a plant species with extremely small populations endemic to Yunnan Province, China.</title>
        <authorList>
            <person name="Yang J."/>
            <person name="Wariss H.M."/>
            <person name="Tao L."/>
            <person name="Zhang R."/>
            <person name="Yun Q."/>
            <person name="Hollingsworth P."/>
            <person name="Dao Z."/>
            <person name="Luo G."/>
            <person name="Guo H."/>
            <person name="Ma Y."/>
            <person name="Sun W."/>
        </authorList>
    </citation>
    <scope>NUCLEOTIDE SEQUENCE [LARGE SCALE GENOMIC DNA]</scope>
    <source>
        <strain evidence="5">cv. Malutang</strain>
    </source>
</reference>
<dbReference type="OrthoDB" id="1934535at2759"/>
<accession>A0A5C7HBS6</accession>
<proteinExistence type="inferred from homology"/>
<dbReference type="NCBIfam" id="TIGR00756">
    <property type="entry name" value="PPR"/>
    <property type="match status" value="2"/>
</dbReference>
<protein>
    <recommendedName>
        <fullName evidence="6">Pentatricopeptide repeat-containing protein</fullName>
    </recommendedName>
</protein>
<dbReference type="InterPro" id="IPR002885">
    <property type="entry name" value="PPR_rpt"/>
</dbReference>
<evidence type="ECO:0000313" key="4">
    <source>
        <dbReference type="EMBL" id="TXG53616.1"/>
    </source>
</evidence>
<evidence type="ECO:0000256" key="2">
    <source>
        <dbReference type="ARBA" id="ARBA00022737"/>
    </source>
</evidence>
<feature type="repeat" description="PPR" evidence="3">
    <location>
        <begin position="61"/>
        <end position="94"/>
    </location>
</feature>
<evidence type="ECO:0008006" key="6">
    <source>
        <dbReference type="Google" id="ProtNLM"/>
    </source>
</evidence>
<gene>
    <name evidence="4" type="ORF">EZV62_018872</name>
</gene>
<evidence type="ECO:0000313" key="5">
    <source>
        <dbReference type="Proteomes" id="UP000323000"/>
    </source>
</evidence>
<dbReference type="PANTHER" id="PTHR46128:SF73">
    <property type="entry name" value="CRIB DOMAIN-CONTAINING PROTEIN"/>
    <property type="match status" value="1"/>
</dbReference>
<keyword evidence="2" id="KW-0677">Repeat</keyword>
<dbReference type="InterPro" id="IPR050872">
    <property type="entry name" value="PPR_P_subfamily"/>
</dbReference>
<evidence type="ECO:0000256" key="3">
    <source>
        <dbReference type="PROSITE-ProRule" id="PRU00708"/>
    </source>
</evidence>
<dbReference type="Proteomes" id="UP000323000">
    <property type="component" value="Chromosome 9"/>
</dbReference>